<protein>
    <submittedName>
        <fullName evidence="11">SSD domain-containing protein</fullName>
    </submittedName>
</protein>
<feature type="domain" description="SSD" evidence="8">
    <location>
        <begin position="238"/>
        <end position="395"/>
    </location>
</feature>
<comment type="subcellular location">
    <subcellularLocation>
        <location evidence="1">Membrane</location>
        <topology evidence="1">Multi-pass membrane protein</topology>
    </subcellularLocation>
</comment>
<evidence type="ECO:0000256" key="1">
    <source>
        <dbReference type="ARBA" id="ARBA00004141"/>
    </source>
</evidence>
<evidence type="ECO:0000256" key="5">
    <source>
        <dbReference type="ARBA" id="ARBA00023136"/>
    </source>
</evidence>
<accession>A0A183UF75</accession>
<dbReference type="SUPFAM" id="SSF82866">
    <property type="entry name" value="Multidrug efflux transporter AcrB transmembrane domain"/>
    <property type="match status" value="2"/>
</dbReference>
<dbReference type="InterPro" id="IPR003392">
    <property type="entry name" value="PTHD_SSD"/>
</dbReference>
<proteinExistence type="inferred from homology"/>
<evidence type="ECO:0000256" key="3">
    <source>
        <dbReference type="ARBA" id="ARBA00022692"/>
    </source>
</evidence>
<dbReference type="GO" id="GO:0030659">
    <property type="term" value="C:cytoplasmic vesicle membrane"/>
    <property type="evidence" value="ECO:0007669"/>
    <property type="project" value="TreeGrafter"/>
</dbReference>
<feature type="transmembrane region" description="Helical" evidence="7">
    <location>
        <begin position="264"/>
        <end position="289"/>
    </location>
</feature>
<feature type="transmembrane region" description="Helical" evidence="7">
    <location>
        <begin position="301"/>
        <end position="323"/>
    </location>
</feature>
<keyword evidence="3 7" id="KW-0812">Transmembrane</keyword>
<keyword evidence="6" id="KW-0325">Glycoprotein</keyword>
<evidence type="ECO:0000256" key="6">
    <source>
        <dbReference type="ARBA" id="ARBA00023180"/>
    </source>
</evidence>
<feature type="transmembrane region" description="Helical" evidence="7">
    <location>
        <begin position="344"/>
        <end position="363"/>
    </location>
</feature>
<gene>
    <name evidence="9" type="ORF">TCNE_LOCUS7145</name>
</gene>
<evidence type="ECO:0000256" key="2">
    <source>
        <dbReference type="ARBA" id="ARBA00005585"/>
    </source>
</evidence>
<reference evidence="9 10" key="2">
    <citation type="submission" date="2018-11" db="EMBL/GenBank/DDBJ databases">
        <authorList>
            <consortium name="Pathogen Informatics"/>
        </authorList>
    </citation>
    <scope>NUCLEOTIDE SEQUENCE [LARGE SCALE GENOMIC DNA]</scope>
</reference>
<evidence type="ECO:0000313" key="11">
    <source>
        <dbReference type="WBParaSite" id="TCNE_0000714501-mRNA-1"/>
    </source>
</evidence>
<dbReference type="InterPro" id="IPR000731">
    <property type="entry name" value="SSD"/>
</dbReference>
<evidence type="ECO:0000313" key="9">
    <source>
        <dbReference type="EMBL" id="VDM38466.1"/>
    </source>
</evidence>
<dbReference type="Gene3D" id="1.20.1640.10">
    <property type="entry name" value="Multidrug efflux transporter AcrB transmembrane domain"/>
    <property type="match status" value="2"/>
</dbReference>
<dbReference type="GO" id="GO:0018996">
    <property type="term" value="P:molting cycle, collagen and cuticulin-based cuticle"/>
    <property type="evidence" value="ECO:0007669"/>
    <property type="project" value="TreeGrafter"/>
</dbReference>
<feature type="transmembrane region" description="Helical" evidence="7">
    <location>
        <begin position="713"/>
        <end position="740"/>
    </location>
</feature>
<keyword evidence="5 7" id="KW-0472">Membrane</keyword>
<dbReference type="Proteomes" id="UP000050794">
    <property type="component" value="Unassembled WGS sequence"/>
</dbReference>
<feature type="transmembrane region" description="Helical" evidence="7">
    <location>
        <begin position="621"/>
        <end position="638"/>
    </location>
</feature>
<dbReference type="PANTHER" id="PTHR10796:SF92">
    <property type="entry name" value="PATCHED-RELATED, ISOFORM A"/>
    <property type="match status" value="1"/>
</dbReference>
<dbReference type="InterPro" id="IPR051697">
    <property type="entry name" value="Patched_domain-protein"/>
</dbReference>
<evidence type="ECO:0000313" key="10">
    <source>
        <dbReference type="Proteomes" id="UP000050794"/>
    </source>
</evidence>
<evidence type="ECO:0000256" key="7">
    <source>
        <dbReference type="SAM" id="Phobius"/>
    </source>
</evidence>
<feature type="transmembrane region" description="Helical" evidence="7">
    <location>
        <begin position="231"/>
        <end position="257"/>
    </location>
</feature>
<feature type="transmembrane region" description="Helical" evidence="7">
    <location>
        <begin position="22"/>
        <end position="42"/>
    </location>
</feature>
<evidence type="ECO:0000256" key="4">
    <source>
        <dbReference type="ARBA" id="ARBA00022989"/>
    </source>
</evidence>
<dbReference type="PANTHER" id="PTHR10796">
    <property type="entry name" value="PATCHED-RELATED"/>
    <property type="match status" value="1"/>
</dbReference>
<name>A0A183UF75_TOXCA</name>
<reference evidence="11" key="1">
    <citation type="submission" date="2016-06" db="UniProtKB">
        <authorList>
            <consortium name="WormBaseParasite"/>
        </authorList>
    </citation>
    <scope>IDENTIFICATION</scope>
</reference>
<sequence length="771" mass="86802">MIVESHRIIFQGVASLIIARPALILASCLLVSVIISTGSVYIRFKDNFRTGYSESDAPSVAEHIAYRTFYNLSSPPYLIGLVGECGKGDSMLRAEVFNQMRMNIDRGLSAIIPTDDPNEKRHTLKDYLAFSSEAHFAAIEEWINYPNDNIRIEYPTSTVFLQHLSMRRVMYNVNNGSVGILWYVMAFRPENPTVLAKIKSVELMWYHRLKKQNNSMLRLYLFGDELVDNEILVGSISTIPYLIVGGTLMLMVVFSALTRYNQSFIATFCLLLWTALCPTIAGVMAIAIFSFKGTPINCMMFITPFLVLGVGVDDAFLMIHNWFHSKEVDGSNRLSRMLVEVGPSVTLTSLTNVVAFLIGGSMSPPDVRSFCNCTATALMFGWLLQLFFFSPILLRYHSCSFDLPTLNTKMPDLSAYISFARFLHHRWVRAISVLVLVVYWSASAYSSTQMHVNFAPEKTFDDRSFLATAFDIKDRLGKDHEMIDILMNKSLGTVSELHEDLRHIRSIEYLCNNFTTWIEDYEAQYPTQNDSIQQFFASLPQFLDENPDSIRFVSFEYRSDGSVQVQQLALEICVQGMGSWQKRAMMAENLRARLPRRFSIYMYDSTVFDLILSTRRATTKSLVTTIVCLSLLCALFTPCVKAISLAVLSVVSISLGVLGGLGAWGADLDIIVMVNVVMAVGLTVDYTAHISYHCFTSDPSLSSEERIAYSIRAVAYPTIQAASTTVVCVMPLFFYSIYMYVTFTKTIILCSALGFIHAVFVVPLFFSMICH</sequence>
<dbReference type="GO" id="GO:0006897">
    <property type="term" value="P:endocytosis"/>
    <property type="evidence" value="ECO:0007669"/>
    <property type="project" value="TreeGrafter"/>
</dbReference>
<organism evidence="10 11">
    <name type="scientific">Toxocara canis</name>
    <name type="common">Canine roundworm</name>
    <dbReference type="NCBI Taxonomy" id="6265"/>
    <lineage>
        <taxon>Eukaryota</taxon>
        <taxon>Metazoa</taxon>
        <taxon>Ecdysozoa</taxon>
        <taxon>Nematoda</taxon>
        <taxon>Chromadorea</taxon>
        <taxon>Rhabditida</taxon>
        <taxon>Spirurina</taxon>
        <taxon>Ascaridomorpha</taxon>
        <taxon>Ascaridoidea</taxon>
        <taxon>Toxocaridae</taxon>
        <taxon>Toxocara</taxon>
    </lineage>
</organism>
<feature type="transmembrane region" description="Helical" evidence="7">
    <location>
        <begin position="375"/>
        <end position="394"/>
    </location>
</feature>
<feature type="transmembrane region" description="Helical" evidence="7">
    <location>
        <begin position="169"/>
        <end position="187"/>
    </location>
</feature>
<feature type="transmembrane region" description="Helical" evidence="7">
    <location>
        <begin position="670"/>
        <end position="692"/>
    </location>
</feature>
<feature type="transmembrane region" description="Helical" evidence="7">
    <location>
        <begin position="746"/>
        <end position="766"/>
    </location>
</feature>
<dbReference type="Pfam" id="PF02460">
    <property type="entry name" value="Patched"/>
    <property type="match status" value="1"/>
</dbReference>
<dbReference type="AlphaFoldDB" id="A0A183UF75"/>
<keyword evidence="10" id="KW-1185">Reference proteome</keyword>
<comment type="similarity">
    <text evidence="2">Belongs to the patched family.</text>
</comment>
<dbReference type="EMBL" id="UYWY01019623">
    <property type="protein sequence ID" value="VDM38466.1"/>
    <property type="molecule type" value="Genomic_DNA"/>
</dbReference>
<dbReference type="PROSITE" id="PS50156">
    <property type="entry name" value="SSD"/>
    <property type="match status" value="1"/>
</dbReference>
<evidence type="ECO:0000259" key="8">
    <source>
        <dbReference type="PROSITE" id="PS50156"/>
    </source>
</evidence>
<keyword evidence="4 7" id="KW-1133">Transmembrane helix</keyword>
<dbReference type="GO" id="GO:0005886">
    <property type="term" value="C:plasma membrane"/>
    <property type="evidence" value="ECO:0007669"/>
    <property type="project" value="TreeGrafter"/>
</dbReference>
<feature type="transmembrane region" description="Helical" evidence="7">
    <location>
        <begin position="645"/>
        <end position="664"/>
    </location>
</feature>
<dbReference type="WBParaSite" id="TCNE_0000714501-mRNA-1">
    <property type="protein sequence ID" value="TCNE_0000714501-mRNA-1"/>
    <property type="gene ID" value="TCNE_0000714501"/>
</dbReference>